<dbReference type="GO" id="GO:0080008">
    <property type="term" value="C:Cul4-RING E3 ubiquitin ligase complex"/>
    <property type="evidence" value="ECO:0007669"/>
    <property type="project" value="TreeGrafter"/>
</dbReference>
<name>A0A3N4HZL5_ASCIM</name>
<dbReference type="FunFam" id="2.130.10.10:FF:000557">
    <property type="entry name" value="WD repeat protein"/>
    <property type="match status" value="1"/>
</dbReference>
<keyword evidence="1 3" id="KW-0853">WD repeat</keyword>
<dbReference type="STRING" id="1160509.A0A3N4HZL5"/>
<dbReference type="InterPro" id="IPR020472">
    <property type="entry name" value="WD40_PAC1"/>
</dbReference>
<sequence length="593" mass="66194">MATPQQNPGSPEWESGEEDDEVFLNADDEVYDFDDGDEVFLDAEYEPGENDDDDDEDEDGESDNQDGNNDEDEDDEDEDDGPGVHYIQLPLAYLLSIAGQQGTQQLRMRPRRVPDPKPSPAGRKLMQSGEFGPRRIFNRIENDDTRIRKRNLDVGRFRREMMAKRSRRQVAPCEIASEAFLPSTRPEFALYYPSKVYCGQFSSNGNMFYTCTQDMVVRLYDSSDVHNWKYKKAVHYPNGSWTITDASLTPDGRFLGITSIAPEVVFASTDPESDEEHLLDLSNANARNANGMDINGGIWSIRFSGDGNEIVAGARDSNIYVYDIARETTTVKLKGHLDDVNAVCFGDANSPHIIFSGSDDTTIKVWDRRSLGQGREAGVFTGHVEGLTYIDSKGDGRYVLSNGKDQTMKLWDMRKMMDPGEFSRSGLARQRGHADFDYRWGGSSIPDFPDHPNDISLVTFRGHEVTKTLIRCHFSPALSSGGQYVYSGSADGRVFIYNLDGTFAKVIDMGVDHGSKIRRSSCIRDASWSPNAPVLAASSFTGGFYGEGGMVSLHSYGNDDIEQDDDAIQIGVKIMDPVGKKYRPPPPRHTRFH</sequence>
<dbReference type="PANTHER" id="PTHR19847">
    <property type="entry name" value="DDB1- AND CUL4-ASSOCIATED FACTOR 11"/>
    <property type="match status" value="1"/>
</dbReference>
<dbReference type="InterPro" id="IPR015943">
    <property type="entry name" value="WD40/YVTN_repeat-like_dom_sf"/>
</dbReference>
<dbReference type="InterPro" id="IPR001680">
    <property type="entry name" value="WD40_rpt"/>
</dbReference>
<dbReference type="GO" id="GO:0043161">
    <property type="term" value="P:proteasome-mediated ubiquitin-dependent protein catabolic process"/>
    <property type="evidence" value="ECO:0007669"/>
    <property type="project" value="TreeGrafter"/>
</dbReference>
<dbReference type="AlphaFoldDB" id="A0A3N4HZL5"/>
<dbReference type="Gene3D" id="2.130.10.10">
    <property type="entry name" value="YVTN repeat-like/Quinoprotein amine dehydrogenase"/>
    <property type="match status" value="2"/>
</dbReference>
<proteinExistence type="predicted"/>
<dbReference type="SUPFAM" id="SSF50978">
    <property type="entry name" value="WD40 repeat-like"/>
    <property type="match status" value="1"/>
</dbReference>
<organism evidence="5 6">
    <name type="scientific">Ascobolus immersus RN42</name>
    <dbReference type="NCBI Taxonomy" id="1160509"/>
    <lineage>
        <taxon>Eukaryota</taxon>
        <taxon>Fungi</taxon>
        <taxon>Dikarya</taxon>
        <taxon>Ascomycota</taxon>
        <taxon>Pezizomycotina</taxon>
        <taxon>Pezizomycetes</taxon>
        <taxon>Pezizales</taxon>
        <taxon>Ascobolaceae</taxon>
        <taxon>Ascobolus</taxon>
    </lineage>
</organism>
<feature type="region of interest" description="Disordered" evidence="4">
    <location>
        <begin position="101"/>
        <end position="128"/>
    </location>
</feature>
<evidence type="ECO:0000313" key="6">
    <source>
        <dbReference type="Proteomes" id="UP000275078"/>
    </source>
</evidence>
<accession>A0A3N4HZL5</accession>
<reference evidence="5 6" key="1">
    <citation type="journal article" date="2018" name="Nat. Ecol. Evol.">
        <title>Pezizomycetes genomes reveal the molecular basis of ectomycorrhizal truffle lifestyle.</title>
        <authorList>
            <person name="Murat C."/>
            <person name="Payen T."/>
            <person name="Noel B."/>
            <person name="Kuo A."/>
            <person name="Morin E."/>
            <person name="Chen J."/>
            <person name="Kohler A."/>
            <person name="Krizsan K."/>
            <person name="Balestrini R."/>
            <person name="Da Silva C."/>
            <person name="Montanini B."/>
            <person name="Hainaut M."/>
            <person name="Levati E."/>
            <person name="Barry K.W."/>
            <person name="Belfiori B."/>
            <person name="Cichocki N."/>
            <person name="Clum A."/>
            <person name="Dockter R.B."/>
            <person name="Fauchery L."/>
            <person name="Guy J."/>
            <person name="Iotti M."/>
            <person name="Le Tacon F."/>
            <person name="Lindquist E.A."/>
            <person name="Lipzen A."/>
            <person name="Malagnac F."/>
            <person name="Mello A."/>
            <person name="Molinier V."/>
            <person name="Miyauchi S."/>
            <person name="Poulain J."/>
            <person name="Riccioni C."/>
            <person name="Rubini A."/>
            <person name="Sitrit Y."/>
            <person name="Splivallo R."/>
            <person name="Traeger S."/>
            <person name="Wang M."/>
            <person name="Zifcakova L."/>
            <person name="Wipf D."/>
            <person name="Zambonelli A."/>
            <person name="Paolocci F."/>
            <person name="Nowrousian M."/>
            <person name="Ottonello S."/>
            <person name="Baldrian P."/>
            <person name="Spatafora J.W."/>
            <person name="Henrissat B."/>
            <person name="Nagy L.G."/>
            <person name="Aury J.M."/>
            <person name="Wincker P."/>
            <person name="Grigoriev I.V."/>
            <person name="Bonfante P."/>
            <person name="Martin F.M."/>
        </authorList>
    </citation>
    <scope>NUCLEOTIDE SEQUENCE [LARGE SCALE GENOMIC DNA]</scope>
    <source>
        <strain evidence="5 6">RN42</strain>
    </source>
</reference>
<dbReference type="Pfam" id="PF00400">
    <property type="entry name" value="WD40"/>
    <property type="match status" value="5"/>
</dbReference>
<keyword evidence="2" id="KW-0677">Repeat</keyword>
<dbReference type="SMART" id="SM00320">
    <property type="entry name" value="WD40"/>
    <property type="match status" value="5"/>
</dbReference>
<dbReference type="PANTHER" id="PTHR19847:SF7">
    <property type="entry name" value="DDB1- AND CUL4-ASSOCIATED FACTOR 11"/>
    <property type="match status" value="1"/>
</dbReference>
<dbReference type="PROSITE" id="PS50082">
    <property type="entry name" value="WD_REPEATS_2"/>
    <property type="match status" value="2"/>
</dbReference>
<keyword evidence="6" id="KW-1185">Reference proteome</keyword>
<dbReference type="OrthoDB" id="63070at2759"/>
<dbReference type="PROSITE" id="PS50294">
    <property type="entry name" value="WD_REPEATS_REGION"/>
    <property type="match status" value="2"/>
</dbReference>
<dbReference type="PRINTS" id="PR00320">
    <property type="entry name" value="GPROTEINBRPT"/>
</dbReference>
<protein>
    <submittedName>
        <fullName evidence="5">WD40 repeat-like protein</fullName>
    </submittedName>
</protein>
<evidence type="ECO:0000256" key="2">
    <source>
        <dbReference type="ARBA" id="ARBA00022737"/>
    </source>
</evidence>
<feature type="repeat" description="WD" evidence="3">
    <location>
        <begin position="380"/>
        <end position="414"/>
    </location>
</feature>
<evidence type="ECO:0000313" key="5">
    <source>
        <dbReference type="EMBL" id="RPA79305.1"/>
    </source>
</evidence>
<feature type="region of interest" description="Disordered" evidence="4">
    <location>
        <begin position="1"/>
        <end position="84"/>
    </location>
</feature>
<dbReference type="Proteomes" id="UP000275078">
    <property type="component" value="Unassembled WGS sequence"/>
</dbReference>
<evidence type="ECO:0000256" key="3">
    <source>
        <dbReference type="PROSITE-ProRule" id="PRU00221"/>
    </source>
</evidence>
<feature type="compositionally biased region" description="Acidic residues" evidence="4">
    <location>
        <begin position="14"/>
        <end position="81"/>
    </location>
</feature>
<dbReference type="InterPro" id="IPR036322">
    <property type="entry name" value="WD40_repeat_dom_sf"/>
</dbReference>
<evidence type="ECO:0000256" key="4">
    <source>
        <dbReference type="SAM" id="MobiDB-lite"/>
    </source>
</evidence>
<evidence type="ECO:0000256" key="1">
    <source>
        <dbReference type="ARBA" id="ARBA00022574"/>
    </source>
</evidence>
<dbReference type="EMBL" id="ML119700">
    <property type="protein sequence ID" value="RPA79305.1"/>
    <property type="molecule type" value="Genomic_DNA"/>
</dbReference>
<dbReference type="InterPro" id="IPR051859">
    <property type="entry name" value="DCAF"/>
</dbReference>
<gene>
    <name evidence="5" type="ORF">BJ508DRAFT_415949</name>
</gene>
<feature type="repeat" description="WD" evidence="3">
    <location>
        <begin position="333"/>
        <end position="367"/>
    </location>
</feature>